<dbReference type="Pfam" id="PF14930">
    <property type="entry name" value="Qn_am_d_aII"/>
    <property type="match status" value="1"/>
</dbReference>
<dbReference type="InterPro" id="IPR036718">
    <property type="entry name" value="H-AmDH_asu_dom2_sf"/>
</dbReference>
<dbReference type="InterPro" id="IPR009111">
    <property type="entry name" value="QH-AmDH_asu_dom2"/>
</dbReference>
<dbReference type="Pfam" id="PF09099">
    <property type="entry name" value="Qn_am_d_aIII"/>
    <property type="match status" value="1"/>
</dbReference>
<sequence>MRRHFPFALLSTCAAMALAAPGFAADGAAVVADVCTSCHVPRADGTLPRIDEGRRTPEAWDMTVVRMMRNHQVALTEEERVAVVRYLSDTRGLSVAETEGYRYILEREPVATDTGPNDLMTQTCGRCHSYSRVALQRRTAEDWEKLLHFHLGQYPSLEYQALARDRDWWGIAQTEVLKTLTEAYVMGTAPAAAGADLSGTWQVAGRQPGRGDYHGTLTLAAAGQDYTVTMALTFADASTTTFTGTGLLLGAGEWRATLSDGATDIRQVFALGGDGSLSGRWFEVDRDKIGGRLRAVKSDAAAQILSVSPAHLKAGATAEVTITGLGLAGEPVLPAGVSGEVVSQDETRVVLRLTAAADAVIGAQDLGIGSLSLPGALVVYDKIDRVAVVPELTFSRIGDNGGPIPKVPAQFEAVGFAHGPDGQPETADDLRIGVVPATWRTEDYDAAAVEMQDAKFAGQIDANGLFEPGDAGPNPDRPMNTNNAGNLWVVATVTDGAQVLEGKAHLYATVQRFVDTPIR</sequence>
<dbReference type="InterPro" id="IPR015183">
    <property type="entry name" value="QH-AmDH_asu_dom_III"/>
</dbReference>
<dbReference type="RefSeq" id="WP_215506287.1">
    <property type="nucleotide sequence ID" value="NZ_CP076361.1"/>
</dbReference>
<evidence type="ECO:0000313" key="7">
    <source>
        <dbReference type="Proteomes" id="UP000679352"/>
    </source>
</evidence>
<reference evidence="6" key="1">
    <citation type="submission" date="2021-06" db="EMBL/GenBank/DDBJ databases">
        <title>Direct submission.</title>
        <authorList>
            <person name="Lee C.-S."/>
            <person name="Jin L."/>
        </authorList>
    </citation>
    <scope>NUCLEOTIDE SEQUENCE</scope>
    <source>
        <strain evidence="6">Con5</strain>
    </source>
</reference>
<feature type="domain" description="Quinohemoprotein amine dehydrogenase alpha subunit" evidence="4">
    <location>
        <begin position="386"/>
        <end position="518"/>
    </location>
</feature>
<evidence type="ECO:0000259" key="5">
    <source>
        <dbReference type="Pfam" id="PF14930"/>
    </source>
</evidence>
<dbReference type="Gene3D" id="2.60.40.10">
    <property type="entry name" value="Immunoglobulins"/>
    <property type="match status" value="2"/>
</dbReference>
<evidence type="ECO:0000256" key="1">
    <source>
        <dbReference type="SAM" id="SignalP"/>
    </source>
</evidence>
<dbReference type="Proteomes" id="UP000679352">
    <property type="component" value="Chromosome"/>
</dbReference>
<protein>
    <submittedName>
        <fullName evidence="6">Quinohemoprotein amine dehydrogenase subunit alpha</fullName>
    </submittedName>
</protein>
<evidence type="ECO:0000259" key="4">
    <source>
        <dbReference type="Pfam" id="PF09100"/>
    </source>
</evidence>
<evidence type="ECO:0000259" key="3">
    <source>
        <dbReference type="Pfam" id="PF09099"/>
    </source>
</evidence>
<proteinExistence type="predicted"/>
<keyword evidence="7" id="KW-1185">Reference proteome</keyword>
<feature type="domain" description="Quinohemoprotein amine dehydrogenase alpha subunit haem binding" evidence="2">
    <location>
        <begin position="27"/>
        <end position="188"/>
    </location>
</feature>
<dbReference type="Pfam" id="PF09098">
    <property type="entry name" value="Dehyd-heme_bind"/>
    <property type="match status" value="1"/>
</dbReference>
<dbReference type="SUPFAM" id="SSF81296">
    <property type="entry name" value="E set domains"/>
    <property type="match status" value="2"/>
</dbReference>
<accession>A0A975P3D9</accession>
<dbReference type="InterPro" id="IPR015184">
    <property type="entry name" value="QH-AmDH_asu_dom_IV"/>
</dbReference>
<dbReference type="InterPro" id="IPR013783">
    <property type="entry name" value="Ig-like_fold"/>
</dbReference>
<dbReference type="NCBIfam" id="TIGR03908">
    <property type="entry name" value="QH_alpha"/>
    <property type="match status" value="1"/>
</dbReference>
<name>A0A975P3D9_9RHOB</name>
<feature type="chain" id="PRO_5037493591" evidence="1">
    <location>
        <begin position="25"/>
        <end position="519"/>
    </location>
</feature>
<dbReference type="SUPFAM" id="SSF46626">
    <property type="entry name" value="Cytochrome c"/>
    <property type="match status" value="2"/>
</dbReference>
<dbReference type="EMBL" id="CP076361">
    <property type="protein sequence ID" value="QWK88934.1"/>
    <property type="molecule type" value="Genomic_DNA"/>
</dbReference>
<keyword evidence="1" id="KW-0732">Signal</keyword>
<dbReference type="InterPro" id="IPR023887">
    <property type="entry name" value="QH-AmDH_asu"/>
</dbReference>
<dbReference type="InterPro" id="IPR015182">
    <property type="entry name" value="QH-AmDH_asu_heme-bd_dom"/>
</dbReference>
<dbReference type="SUPFAM" id="SSF69298">
    <property type="entry name" value="Quinohemoprotein amine dehydrogenase A chain, domain 3"/>
    <property type="match status" value="1"/>
</dbReference>
<feature type="domain" description="Quinohemoprotein amine dehydrogenase alpha subunit" evidence="5">
    <location>
        <begin position="196"/>
        <end position="297"/>
    </location>
</feature>
<evidence type="ECO:0000259" key="2">
    <source>
        <dbReference type="Pfam" id="PF09098"/>
    </source>
</evidence>
<organism evidence="6 7">
    <name type="scientific">Gemmobacter fulvus</name>
    <dbReference type="NCBI Taxonomy" id="2840474"/>
    <lineage>
        <taxon>Bacteria</taxon>
        <taxon>Pseudomonadati</taxon>
        <taxon>Pseudomonadota</taxon>
        <taxon>Alphaproteobacteria</taxon>
        <taxon>Rhodobacterales</taxon>
        <taxon>Paracoccaceae</taxon>
        <taxon>Gemmobacter</taxon>
    </lineage>
</organism>
<dbReference type="GO" id="GO:0020037">
    <property type="term" value="F:heme binding"/>
    <property type="evidence" value="ECO:0007669"/>
    <property type="project" value="InterPro"/>
</dbReference>
<dbReference type="Gene3D" id="1.10.760.10">
    <property type="entry name" value="Cytochrome c-like domain"/>
    <property type="match status" value="1"/>
</dbReference>
<dbReference type="GO" id="GO:0009055">
    <property type="term" value="F:electron transfer activity"/>
    <property type="evidence" value="ECO:0007669"/>
    <property type="project" value="InterPro"/>
</dbReference>
<dbReference type="Gene3D" id="2.40.128.120">
    <property type="entry name" value="Quinohemoprotein amine dehydrogenase alpha subunit, domain 2"/>
    <property type="match status" value="1"/>
</dbReference>
<dbReference type="Pfam" id="PF09100">
    <property type="entry name" value="Qn_am_d_aIV"/>
    <property type="match status" value="1"/>
</dbReference>
<dbReference type="AlphaFoldDB" id="A0A975P3D9"/>
<dbReference type="KEGG" id="gfu:KM031_08500"/>
<gene>
    <name evidence="6" type="primary">peaA</name>
    <name evidence="6" type="ORF">KM031_08500</name>
</gene>
<evidence type="ECO:0000313" key="6">
    <source>
        <dbReference type="EMBL" id="QWK88934.1"/>
    </source>
</evidence>
<dbReference type="InterPro" id="IPR014756">
    <property type="entry name" value="Ig_E-set"/>
</dbReference>
<feature type="signal peptide" evidence="1">
    <location>
        <begin position="1"/>
        <end position="24"/>
    </location>
</feature>
<dbReference type="InterPro" id="IPR036909">
    <property type="entry name" value="Cyt_c-like_dom_sf"/>
</dbReference>
<feature type="domain" description="Quinohemoprotein amine dehydrogenase alpha subunit" evidence="3">
    <location>
        <begin position="302"/>
        <end position="381"/>
    </location>
</feature>